<dbReference type="Gene3D" id="3.30.1370.50">
    <property type="entry name" value="R3H-like domain"/>
    <property type="match status" value="1"/>
</dbReference>
<evidence type="ECO:0000313" key="2">
    <source>
        <dbReference type="EMBL" id="OGB73599.1"/>
    </source>
</evidence>
<dbReference type="PANTHER" id="PTHR35800:SF1">
    <property type="entry name" value="RNA-BINDING PROTEIN KHPB"/>
    <property type="match status" value="1"/>
</dbReference>
<proteinExistence type="predicted"/>
<dbReference type="InterPro" id="IPR015946">
    <property type="entry name" value="KH_dom-like_a/b"/>
</dbReference>
<name>A0A1F4NQ64_UNCK3</name>
<dbReference type="InterPro" id="IPR034079">
    <property type="entry name" value="R3H_KhpB"/>
</dbReference>
<dbReference type="EMBL" id="METD01000001">
    <property type="protein sequence ID" value="OGB73599.1"/>
    <property type="molecule type" value="Genomic_DNA"/>
</dbReference>
<gene>
    <name evidence="2" type="ORF">A3K51_02000</name>
</gene>
<sequence length="155" mass="17253">MATNKLTPIEEKIQDRLRELCAPFDLVPEITVATEDGVLIVEMKTDRDEIFISPSPDPLLALQHLLRLMVRRDFPIETVSLSLNIGGFHQQQRERLIQIARDAASQVKATGTAVYLPPMSSFERRLIHLALVNEAGVMSESTGIGPSRRVVVKPA</sequence>
<dbReference type="Pfam" id="PF01424">
    <property type="entry name" value="R3H"/>
    <property type="match status" value="1"/>
</dbReference>
<comment type="caution">
    <text evidence="2">The sequence shown here is derived from an EMBL/GenBank/DDBJ whole genome shotgun (WGS) entry which is preliminary data.</text>
</comment>
<feature type="domain" description="R3H" evidence="1">
    <location>
        <begin position="90"/>
        <end position="155"/>
    </location>
</feature>
<evidence type="ECO:0000313" key="3">
    <source>
        <dbReference type="Proteomes" id="UP000178085"/>
    </source>
</evidence>
<dbReference type="Gene3D" id="3.30.300.20">
    <property type="match status" value="1"/>
</dbReference>
<protein>
    <recommendedName>
        <fullName evidence="1">R3H domain-containing protein</fullName>
    </recommendedName>
</protein>
<dbReference type="GO" id="GO:0003723">
    <property type="term" value="F:RNA binding"/>
    <property type="evidence" value="ECO:0007669"/>
    <property type="project" value="InterPro"/>
</dbReference>
<dbReference type="SUPFAM" id="SSF82708">
    <property type="entry name" value="R3H domain"/>
    <property type="match status" value="1"/>
</dbReference>
<dbReference type="InterPro" id="IPR039247">
    <property type="entry name" value="KhpB"/>
</dbReference>
<organism evidence="2 3">
    <name type="scientific">candidate division Kazan bacterium RIFCSPLOWO2_01_FULL_45_19</name>
    <dbReference type="NCBI Taxonomy" id="1798538"/>
    <lineage>
        <taxon>Bacteria</taxon>
        <taxon>Bacteria division Kazan-3B-28</taxon>
    </lineage>
</organism>
<dbReference type="AlphaFoldDB" id="A0A1F4NQ64"/>
<dbReference type="CDD" id="cd02644">
    <property type="entry name" value="R3H_jag"/>
    <property type="match status" value="1"/>
</dbReference>
<reference evidence="2 3" key="1">
    <citation type="journal article" date="2016" name="Nat. Commun.">
        <title>Thousands of microbial genomes shed light on interconnected biogeochemical processes in an aquifer system.</title>
        <authorList>
            <person name="Anantharaman K."/>
            <person name="Brown C.T."/>
            <person name="Hug L.A."/>
            <person name="Sharon I."/>
            <person name="Castelle C.J."/>
            <person name="Probst A.J."/>
            <person name="Thomas B.C."/>
            <person name="Singh A."/>
            <person name="Wilkins M.J."/>
            <person name="Karaoz U."/>
            <person name="Brodie E.L."/>
            <person name="Williams K.H."/>
            <person name="Hubbard S.S."/>
            <person name="Banfield J.F."/>
        </authorList>
    </citation>
    <scope>NUCLEOTIDE SEQUENCE [LARGE SCALE GENOMIC DNA]</scope>
</reference>
<dbReference type="PROSITE" id="PS51061">
    <property type="entry name" value="R3H"/>
    <property type="match status" value="1"/>
</dbReference>
<evidence type="ECO:0000259" key="1">
    <source>
        <dbReference type="PROSITE" id="PS51061"/>
    </source>
</evidence>
<dbReference type="InterPro" id="IPR036867">
    <property type="entry name" value="R3H_dom_sf"/>
</dbReference>
<dbReference type="PANTHER" id="PTHR35800">
    <property type="entry name" value="PROTEIN JAG"/>
    <property type="match status" value="1"/>
</dbReference>
<dbReference type="Proteomes" id="UP000178085">
    <property type="component" value="Unassembled WGS sequence"/>
</dbReference>
<dbReference type="SMART" id="SM00393">
    <property type="entry name" value="R3H"/>
    <property type="match status" value="1"/>
</dbReference>
<accession>A0A1F4NQ64</accession>
<dbReference type="InterPro" id="IPR001374">
    <property type="entry name" value="R3H_dom"/>
</dbReference>